<organism evidence="1 2">
    <name type="scientific">Paramecium octaurelia</name>
    <dbReference type="NCBI Taxonomy" id="43137"/>
    <lineage>
        <taxon>Eukaryota</taxon>
        <taxon>Sar</taxon>
        <taxon>Alveolata</taxon>
        <taxon>Ciliophora</taxon>
        <taxon>Intramacronucleata</taxon>
        <taxon>Oligohymenophorea</taxon>
        <taxon>Peniculida</taxon>
        <taxon>Parameciidae</taxon>
        <taxon>Paramecium</taxon>
    </lineage>
</organism>
<dbReference type="Proteomes" id="UP000683925">
    <property type="component" value="Unassembled WGS sequence"/>
</dbReference>
<evidence type="ECO:0000313" key="2">
    <source>
        <dbReference type="Proteomes" id="UP000683925"/>
    </source>
</evidence>
<dbReference type="AlphaFoldDB" id="A0A8S1V6D3"/>
<protein>
    <submittedName>
        <fullName evidence="1">Uncharacterized protein</fullName>
    </submittedName>
</protein>
<comment type="caution">
    <text evidence="1">The sequence shown here is derived from an EMBL/GenBank/DDBJ whole genome shotgun (WGS) entry which is preliminary data.</text>
</comment>
<gene>
    <name evidence="1" type="ORF">POCTA_138.1.T0610162</name>
</gene>
<name>A0A8S1V6D3_PAROT</name>
<sequence length="49" mass="5689">MNNSSRLLYNRIPILVSVSTLFNQHMLLELIVSTITSEHQKILTKEYAK</sequence>
<proteinExistence type="predicted"/>
<accession>A0A8S1V6D3</accession>
<evidence type="ECO:0000313" key="1">
    <source>
        <dbReference type="EMBL" id="CAD8173138.1"/>
    </source>
</evidence>
<keyword evidence="2" id="KW-1185">Reference proteome</keyword>
<dbReference type="EMBL" id="CAJJDP010000060">
    <property type="protein sequence ID" value="CAD8173138.1"/>
    <property type="molecule type" value="Genomic_DNA"/>
</dbReference>
<reference evidence="1" key="1">
    <citation type="submission" date="2021-01" db="EMBL/GenBank/DDBJ databases">
        <authorList>
            <consortium name="Genoscope - CEA"/>
            <person name="William W."/>
        </authorList>
    </citation>
    <scope>NUCLEOTIDE SEQUENCE</scope>
</reference>